<name>A0A381S2M2_9ZZZZ</name>
<evidence type="ECO:0000313" key="8">
    <source>
        <dbReference type="EMBL" id="SUZ97581.1"/>
    </source>
</evidence>
<evidence type="ECO:0000256" key="4">
    <source>
        <dbReference type="ARBA" id="ARBA00022989"/>
    </source>
</evidence>
<feature type="transmembrane region" description="Helical" evidence="6">
    <location>
        <begin position="12"/>
        <end position="29"/>
    </location>
</feature>
<dbReference type="InterPro" id="IPR011577">
    <property type="entry name" value="Cyt_b561_bac/Ni-Hgenase"/>
</dbReference>
<keyword evidence="4 6" id="KW-1133">Transmembrane helix</keyword>
<dbReference type="InterPro" id="IPR016174">
    <property type="entry name" value="Di-haem_cyt_TM"/>
</dbReference>
<gene>
    <name evidence="8" type="ORF">METZ01_LOCUS50435</name>
</gene>
<evidence type="ECO:0000259" key="7">
    <source>
        <dbReference type="Pfam" id="PF01292"/>
    </source>
</evidence>
<comment type="subcellular location">
    <subcellularLocation>
        <location evidence="1">Cell membrane</location>
        <topology evidence="1">Multi-pass membrane protein</topology>
    </subcellularLocation>
</comment>
<evidence type="ECO:0000256" key="6">
    <source>
        <dbReference type="SAM" id="Phobius"/>
    </source>
</evidence>
<dbReference type="GO" id="GO:0009055">
    <property type="term" value="F:electron transfer activity"/>
    <property type="evidence" value="ECO:0007669"/>
    <property type="project" value="InterPro"/>
</dbReference>
<feature type="transmembrane region" description="Helical" evidence="6">
    <location>
        <begin position="130"/>
        <end position="155"/>
    </location>
</feature>
<organism evidence="8">
    <name type="scientific">marine metagenome</name>
    <dbReference type="NCBI Taxonomy" id="408172"/>
    <lineage>
        <taxon>unclassified sequences</taxon>
        <taxon>metagenomes</taxon>
        <taxon>ecological metagenomes</taxon>
    </lineage>
</organism>
<dbReference type="AlphaFoldDB" id="A0A381S2M2"/>
<evidence type="ECO:0000256" key="3">
    <source>
        <dbReference type="ARBA" id="ARBA00022692"/>
    </source>
</evidence>
<reference evidence="8" key="1">
    <citation type="submission" date="2018-05" db="EMBL/GenBank/DDBJ databases">
        <authorList>
            <person name="Lanie J.A."/>
            <person name="Ng W.-L."/>
            <person name="Kazmierczak K.M."/>
            <person name="Andrzejewski T.M."/>
            <person name="Davidsen T.M."/>
            <person name="Wayne K.J."/>
            <person name="Tettelin H."/>
            <person name="Glass J.I."/>
            <person name="Rusch D."/>
            <person name="Podicherti R."/>
            <person name="Tsui H.-C.T."/>
            <person name="Winkler M.E."/>
        </authorList>
    </citation>
    <scope>NUCLEOTIDE SEQUENCE</scope>
</reference>
<proteinExistence type="predicted"/>
<dbReference type="GO" id="GO:0005886">
    <property type="term" value="C:plasma membrane"/>
    <property type="evidence" value="ECO:0007669"/>
    <property type="project" value="UniProtKB-SubCell"/>
</dbReference>
<feature type="non-terminal residue" evidence="8">
    <location>
        <position position="1"/>
    </location>
</feature>
<accession>A0A381S2M2</accession>
<dbReference type="GO" id="GO:0022904">
    <property type="term" value="P:respiratory electron transport chain"/>
    <property type="evidence" value="ECO:0007669"/>
    <property type="project" value="InterPro"/>
</dbReference>
<protein>
    <recommendedName>
        <fullName evidence="7">Cytochrome b561 bacterial/Ni-hydrogenase domain-containing protein</fullName>
    </recommendedName>
</protein>
<keyword evidence="2" id="KW-1003">Cell membrane</keyword>
<dbReference type="SUPFAM" id="SSF81342">
    <property type="entry name" value="Transmembrane di-heme cytochromes"/>
    <property type="match status" value="1"/>
</dbReference>
<evidence type="ECO:0000256" key="2">
    <source>
        <dbReference type="ARBA" id="ARBA00022475"/>
    </source>
</evidence>
<keyword evidence="5 6" id="KW-0472">Membrane</keyword>
<keyword evidence="3 6" id="KW-0812">Transmembrane</keyword>
<feature type="domain" description="Cytochrome b561 bacterial/Ni-hydrogenase" evidence="7">
    <location>
        <begin position="15"/>
        <end position="160"/>
    </location>
</feature>
<evidence type="ECO:0000256" key="1">
    <source>
        <dbReference type="ARBA" id="ARBA00004651"/>
    </source>
</evidence>
<sequence length="169" mass="19496">VDEIRTQRIASFLSWIIFILFVVVFVNMMELPRVPIEAPDKDALRNFHIATGSLLFVCSCFRVHFWLQSPPQKKQDKLPIEAYTQLHVLQFSLYCAFIGQGLTGIVTAWADGLIQFLPGAATVNHALWVLSGYLHSVFGFFYIAIILFTVLTGFYHMLRYRIWRFSIFA</sequence>
<evidence type="ECO:0000256" key="5">
    <source>
        <dbReference type="ARBA" id="ARBA00023136"/>
    </source>
</evidence>
<dbReference type="Pfam" id="PF01292">
    <property type="entry name" value="Ni_hydr_CYTB"/>
    <property type="match status" value="1"/>
</dbReference>
<dbReference type="EMBL" id="UINC01002523">
    <property type="protein sequence ID" value="SUZ97581.1"/>
    <property type="molecule type" value="Genomic_DNA"/>
</dbReference>
<feature type="transmembrane region" description="Helical" evidence="6">
    <location>
        <begin position="88"/>
        <end position="110"/>
    </location>
</feature>
<feature type="transmembrane region" description="Helical" evidence="6">
    <location>
        <begin position="49"/>
        <end position="67"/>
    </location>
</feature>